<sequence length="145" mass="14329">MPPMVNDPDATVGTDDDGPEPSTMSRGVGGATGTSAASLPNVPWVAVTRYRPGTSAAGTSRDHPSAPDRAICDGTVDVVPSASVPTGTNDTTTGRSSSAPLPSEPEMTDTPGFNIPSGTTMDGADVPAVCASTSTAAERPAGLTA</sequence>
<feature type="region of interest" description="Disordered" evidence="1">
    <location>
        <begin position="78"/>
        <end position="126"/>
    </location>
</feature>
<name>A0A6J6HT95_9ZZZZ</name>
<evidence type="ECO:0000256" key="1">
    <source>
        <dbReference type="SAM" id="MobiDB-lite"/>
    </source>
</evidence>
<reference evidence="2" key="1">
    <citation type="submission" date="2020-05" db="EMBL/GenBank/DDBJ databases">
        <authorList>
            <person name="Chiriac C."/>
            <person name="Salcher M."/>
            <person name="Ghai R."/>
            <person name="Kavagutti S V."/>
        </authorList>
    </citation>
    <scope>NUCLEOTIDE SEQUENCE</scope>
</reference>
<feature type="compositionally biased region" description="Polar residues" evidence="1">
    <location>
        <begin position="83"/>
        <end position="100"/>
    </location>
</feature>
<feature type="region of interest" description="Disordered" evidence="1">
    <location>
        <begin position="1"/>
        <end position="41"/>
    </location>
</feature>
<dbReference type="AlphaFoldDB" id="A0A6J6HT95"/>
<accession>A0A6J6HT95</accession>
<proteinExistence type="predicted"/>
<protein>
    <submittedName>
        <fullName evidence="2">Unannotated protein</fullName>
    </submittedName>
</protein>
<organism evidence="2">
    <name type="scientific">freshwater metagenome</name>
    <dbReference type="NCBI Taxonomy" id="449393"/>
    <lineage>
        <taxon>unclassified sequences</taxon>
        <taxon>metagenomes</taxon>
        <taxon>ecological metagenomes</taxon>
    </lineage>
</organism>
<gene>
    <name evidence="2" type="ORF">UFOPK1835_01414</name>
</gene>
<dbReference type="EMBL" id="CAEZUP010000064">
    <property type="protein sequence ID" value="CAB4616117.1"/>
    <property type="molecule type" value="Genomic_DNA"/>
</dbReference>
<evidence type="ECO:0000313" key="2">
    <source>
        <dbReference type="EMBL" id="CAB4616117.1"/>
    </source>
</evidence>